<feature type="compositionally biased region" description="Low complexity" evidence="1">
    <location>
        <begin position="164"/>
        <end position="183"/>
    </location>
</feature>
<name>A0A2Z7C0E3_9LAMI</name>
<evidence type="ECO:0000256" key="1">
    <source>
        <dbReference type="SAM" id="MobiDB-lite"/>
    </source>
</evidence>
<dbReference type="AlphaFoldDB" id="A0A2Z7C0E3"/>
<dbReference type="EMBL" id="KV000490">
    <property type="protein sequence ID" value="KZV40219.1"/>
    <property type="molecule type" value="Genomic_DNA"/>
</dbReference>
<sequence length="212" mass="24301">MPPRRKGRATRQSRLNLRVRTRKGSIVFLFVGVLDRLMRRWMCWQPDVDQMELIMERFQRMNPQTFNGDESSSVAQGCLIECTMMMSVYVPTEEECRALVERAKRKRFLEGLNEDLYSLVLESSPTSYADAVDKAMDIEEGFQNRRFRIQAQAAQGTRPNVLVAQPPQFSPSSQQTQQSAQQFGRHRFRPRGHQFKKKQGSSSSGLGSSSSS</sequence>
<dbReference type="OrthoDB" id="1306017at2759"/>
<dbReference type="Proteomes" id="UP000250235">
    <property type="component" value="Unassembled WGS sequence"/>
</dbReference>
<protein>
    <submittedName>
        <fullName evidence="2">Uncharacterized protein</fullName>
    </submittedName>
</protein>
<feature type="compositionally biased region" description="Low complexity" evidence="1">
    <location>
        <begin position="200"/>
        <end position="212"/>
    </location>
</feature>
<keyword evidence="3" id="KW-1185">Reference proteome</keyword>
<proteinExistence type="predicted"/>
<evidence type="ECO:0000313" key="2">
    <source>
        <dbReference type="EMBL" id="KZV40219.1"/>
    </source>
</evidence>
<gene>
    <name evidence="2" type="ORF">F511_17994</name>
</gene>
<evidence type="ECO:0000313" key="3">
    <source>
        <dbReference type="Proteomes" id="UP000250235"/>
    </source>
</evidence>
<feature type="compositionally biased region" description="Basic residues" evidence="1">
    <location>
        <begin position="184"/>
        <end position="199"/>
    </location>
</feature>
<reference evidence="2 3" key="1">
    <citation type="journal article" date="2015" name="Proc. Natl. Acad. Sci. U.S.A.">
        <title>The resurrection genome of Boea hygrometrica: A blueprint for survival of dehydration.</title>
        <authorList>
            <person name="Xiao L."/>
            <person name="Yang G."/>
            <person name="Zhang L."/>
            <person name="Yang X."/>
            <person name="Zhao S."/>
            <person name="Ji Z."/>
            <person name="Zhou Q."/>
            <person name="Hu M."/>
            <person name="Wang Y."/>
            <person name="Chen M."/>
            <person name="Xu Y."/>
            <person name="Jin H."/>
            <person name="Xiao X."/>
            <person name="Hu G."/>
            <person name="Bao F."/>
            <person name="Hu Y."/>
            <person name="Wan P."/>
            <person name="Li L."/>
            <person name="Deng X."/>
            <person name="Kuang T."/>
            <person name="Xiang C."/>
            <person name="Zhu J.K."/>
            <person name="Oliver M.J."/>
            <person name="He Y."/>
        </authorList>
    </citation>
    <scope>NUCLEOTIDE SEQUENCE [LARGE SCALE GENOMIC DNA]</scope>
    <source>
        <strain evidence="3">cv. XS01</strain>
    </source>
</reference>
<organism evidence="2 3">
    <name type="scientific">Dorcoceras hygrometricum</name>
    <dbReference type="NCBI Taxonomy" id="472368"/>
    <lineage>
        <taxon>Eukaryota</taxon>
        <taxon>Viridiplantae</taxon>
        <taxon>Streptophyta</taxon>
        <taxon>Embryophyta</taxon>
        <taxon>Tracheophyta</taxon>
        <taxon>Spermatophyta</taxon>
        <taxon>Magnoliopsida</taxon>
        <taxon>eudicotyledons</taxon>
        <taxon>Gunneridae</taxon>
        <taxon>Pentapetalae</taxon>
        <taxon>asterids</taxon>
        <taxon>lamiids</taxon>
        <taxon>Lamiales</taxon>
        <taxon>Gesneriaceae</taxon>
        <taxon>Didymocarpoideae</taxon>
        <taxon>Trichosporeae</taxon>
        <taxon>Loxocarpinae</taxon>
        <taxon>Dorcoceras</taxon>
    </lineage>
</organism>
<feature type="region of interest" description="Disordered" evidence="1">
    <location>
        <begin position="155"/>
        <end position="212"/>
    </location>
</feature>
<accession>A0A2Z7C0E3</accession>